<keyword evidence="1" id="KW-0808">Transferase</keyword>
<accession>A0A4U3AJL8</accession>
<dbReference type="Proteomes" id="UP000305222">
    <property type="component" value="Unassembled WGS sequence"/>
</dbReference>
<gene>
    <name evidence="1" type="ORF">FC699_27195</name>
</gene>
<sequence>MDKLEYEARLNKTYNGTVTPVTRYTNQHATMLFHCDKCGAEFYNKARYMIGKDSQRHICTLPYGDSFGTRLNTVGNGKISPQKRKKQMNPDKMTKRLYEMIIEDYKPHEIARELQVNPAIIKDHFKAEGLI</sequence>
<protein>
    <submittedName>
        <fullName evidence="1">Adenylate kinase</fullName>
    </submittedName>
</protein>
<comment type="caution">
    <text evidence="1">The sequence shown here is derived from an EMBL/GenBank/DDBJ whole genome shotgun (WGS) entry which is preliminary data.</text>
</comment>
<keyword evidence="1" id="KW-0418">Kinase</keyword>
<evidence type="ECO:0000313" key="1">
    <source>
        <dbReference type="EMBL" id="TKI88876.1"/>
    </source>
</evidence>
<reference evidence="1 2" key="1">
    <citation type="journal article" date="2019" name="Environ. Microbiol.">
        <title>An active ?-lactamase is a part of an orchestrated cell wall stress resistance network of Bacillus subtilis and related rhizosphere species.</title>
        <authorList>
            <person name="Bucher T."/>
            <person name="Keren-Paz A."/>
            <person name="Hausser J."/>
            <person name="Olender T."/>
            <person name="Cytryn E."/>
            <person name="Kolodkin-Gal I."/>
        </authorList>
    </citation>
    <scope>NUCLEOTIDE SEQUENCE [LARGE SCALE GENOMIC DNA]</scope>
    <source>
        <strain evidence="1 2">I5</strain>
    </source>
</reference>
<dbReference type="EMBL" id="SZON01002034">
    <property type="protein sequence ID" value="TKI88876.1"/>
    <property type="molecule type" value="Genomic_DNA"/>
</dbReference>
<name>A0A4U3AJL8_9BACI</name>
<evidence type="ECO:0000313" key="2">
    <source>
        <dbReference type="Proteomes" id="UP000305222"/>
    </source>
</evidence>
<organism evidence="1 2">
    <name type="scientific">Bacillus wiedmannii</name>
    <dbReference type="NCBI Taxonomy" id="1890302"/>
    <lineage>
        <taxon>Bacteria</taxon>
        <taxon>Bacillati</taxon>
        <taxon>Bacillota</taxon>
        <taxon>Bacilli</taxon>
        <taxon>Bacillales</taxon>
        <taxon>Bacillaceae</taxon>
        <taxon>Bacillus</taxon>
        <taxon>Bacillus cereus group</taxon>
    </lineage>
</organism>
<proteinExistence type="predicted"/>
<dbReference type="AlphaFoldDB" id="A0A4U3AJL8"/>
<dbReference type="GO" id="GO:0016301">
    <property type="term" value="F:kinase activity"/>
    <property type="evidence" value="ECO:0007669"/>
    <property type="project" value="UniProtKB-KW"/>
</dbReference>